<dbReference type="EMBL" id="JAGTTL010000012">
    <property type="protein sequence ID" value="KAK6315036.1"/>
    <property type="molecule type" value="Genomic_DNA"/>
</dbReference>
<protein>
    <submittedName>
        <fullName evidence="1">Uncharacterized protein</fullName>
    </submittedName>
</protein>
<proteinExistence type="predicted"/>
<organism evidence="1 2">
    <name type="scientific">Coregonus suidteri</name>
    <dbReference type="NCBI Taxonomy" id="861788"/>
    <lineage>
        <taxon>Eukaryota</taxon>
        <taxon>Metazoa</taxon>
        <taxon>Chordata</taxon>
        <taxon>Craniata</taxon>
        <taxon>Vertebrata</taxon>
        <taxon>Euteleostomi</taxon>
        <taxon>Actinopterygii</taxon>
        <taxon>Neopterygii</taxon>
        <taxon>Teleostei</taxon>
        <taxon>Protacanthopterygii</taxon>
        <taxon>Salmoniformes</taxon>
        <taxon>Salmonidae</taxon>
        <taxon>Coregoninae</taxon>
        <taxon>Coregonus</taxon>
    </lineage>
</organism>
<name>A0AAN8QX59_9TELE</name>
<reference evidence="1 2" key="1">
    <citation type="submission" date="2021-04" db="EMBL/GenBank/DDBJ databases">
        <authorList>
            <person name="De Guttry C."/>
            <person name="Zahm M."/>
            <person name="Klopp C."/>
            <person name="Cabau C."/>
            <person name="Louis A."/>
            <person name="Berthelot C."/>
            <person name="Parey E."/>
            <person name="Roest Crollius H."/>
            <person name="Montfort J."/>
            <person name="Robinson-Rechavi M."/>
            <person name="Bucao C."/>
            <person name="Bouchez O."/>
            <person name="Gislard M."/>
            <person name="Lluch J."/>
            <person name="Milhes M."/>
            <person name="Lampietro C."/>
            <person name="Lopez Roques C."/>
            <person name="Donnadieu C."/>
            <person name="Braasch I."/>
            <person name="Desvignes T."/>
            <person name="Postlethwait J."/>
            <person name="Bobe J."/>
            <person name="Wedekind C."/>
            <person name="Guiguen Y."/>
        </authorList>
    </citation>
    <scope>NUCLEOTIDE SEQUENCE [LARGE SCALE GENOMIC DNA]</scope>
    <source>
        <strain evidence="1">Cs_M1</strain>
        <tissue evidence="1">Blood</tissue>
    </source>
</reference>
<dbReference type="Proteomes" id="UP001356427">
    <property type="component" value="Unassembled WGS sequence"/>
</dbReference>
<evidence type="ECO:0000313" key="1">
    <source>
        <dbReference type="EMBL" id="KAK6315036.1"/>
    </source>
</evidence>
<comment type="caution">
    <text evidence="1">The sequence shown here is derived from an EMBL/GenBank/DDBJ whole genome shotgun (WGS) entry which is preliminary data.</text>
</comment>
<dbReference type="AlphaFoldDB" id="A0AAN8QX59"/>
<accession>A0AAN8QX59</accession>
<evidence type="ECO:0000313" key="2">
    <source>
        <dbReference type="Proteomes" id="UP001356427"/>
    </source>
</evidence>
<sequence>MMFTFVWGSQMERLKHSTLYKAVENGGKMVPGLLNIIRAQGISKLVPYIHKTDRKASYFEQYFATPILRTLVLSTIDHTVPYCWERFCLQLRSAHGWAGILEVQGHHGLHSLQGHHCPPESQLSRGPATGC</sequence>
<keyword evidence="2" id="KW-1185">Reference proteome</keyword>
<gene>
    <name evidence="1" type="ORF">J4Q44_G00145650</name>
</gene>